<sequence>MPERLREVEVVSPVQMASLGEENLPGTLAFMELAIQQVRSHDEKTNCTIN</sequence>
<gene>
    <name evidence="1" type="ordered locus">VIT_11s0103g00750</name>
</gene>
<proteinExistence type="predicted"/>
<dbReference type="InParanoid" id="F6I5M9"/>
<protein>
    <submittedName>
        <fullName evidence="1">Uncharacterized protein</fullName>
    </submittedName>
</protein>
<dbReference type="Proteomes" id="UP000009183">
    <property type="component" value="Chromosome 11"/>
</dbReference>
<reference evidence="2" key="1">
    <citation type="journal article" date="2007" name="Nature">
        <title>The grapevine genome sequence suggests ancestral hexaploidization in major angiosperm phyla.</title>
        <authorList>
            <consortium name="The French-Italian Public Consortium for Grapevine Genome Characterization."/>
            <person name="Jaillon O."/>
            <person name="Aury J.-M."/>
            <person name="Noel B."/>
            <person name="Policriti A."/>
            <person name="Clepet C."/>
            <person name="Casagrande A."/>
            <person name="Choisne N."/>
            <person name="Aubourg S."/>
            <person name="Vitulo N."/>
            <person name="Jubin C."/>
            <person name="Vezzi A."/>
            <person name="Legeai F."/>
            <person name="Hugueney P."/>
            <person name="Dasilva C."/>
            <person name="Horner D."/>
            <person name="Mica E."/>
            <person name="Jublot D."/>
            <person name="Poulain J."/>
            <person name="Bruyere C."/>
            <person name="Billault A."/>
            <person name="Segurens B."/>
            <person name="Gouyvenoux M."/>
            <person name="Ugarte E."/>
            <person name="Cattonaro F."/>
            <person name="Anthouard V."/>
            <person name="Vico V."/>
            <person name="Del Fabbro C."/>
            <person name="Alaux M."/>
            <person name="Di Gaspero G."/>
            <person name="Dumas V."/>
            <person name="Felice N."/>
            <person name="Paillard S."/>
            <person name="Juman I."/>
            <person name="Moroldo M."/>
            <person name="Scalabrin S."/>
            <person name="Canaguier A."/>
            <person name="Le Clainche I."/>
            <person name="Malacrida G."/>
            <person name="Durand E."/>
            <person name="Pesole G."/>
            <person name="Laucou V."/>
            <person name="Chatelet P."/>
            <person name="Merdinoglu D."/>
            <person name="Delledonne M."/>
            <person name="Pezzotti M."/>
            <person name="Lecharny A."/>
            <person name="Scarpelli C."/>
            <person name="Artiguenave F."/>
            <person name="Pe M.E."/>
            <person name="Valle G."/>
            <person name="Morgante M."/>
            <person name="Caboche M."/>
            <person name="Adam-Blondon A.-F."/>
            <person name="Weissenbach J."/>
            <person name="Quetier F."/>
            <person name="Wincker P."/>
        </authorList>
    </citation>
    <scope>NUCLEOTIDE SEQUENCE [LARGE SCALE GENOMIC DNA]</scope>
    <source>
        <strain evidence="2">cv. Pinot noir / PN40024</strain>
    </source>
</reference>
<evidence type="ECO:0000313" key="1">
    <source>
        <dbReference type="EMBL" id="CCB62247.1"/>
    </source>
</evidence>
<keyword evidence="2" id="KW-1185">Reference proteome</keyword>
<dbReference type="PaxDb" id="29760-VIT_11s0103g00750.t01"/>
<organism evidence="1 2">
    <name type="scientific">Vitis vinifera</name>
    <name type="common">Grape</name>
    <dbReference type="NCBI Taxonomy" id="29760"/>
    <lineage>
        <taxon>Eukaryota</taxon>
        <taxon>Viridiplantae</taxon>
        <taxon>Streptophyta</taxon>
        <taxon>Embryophyta</taxon>
        <taxon>Tracheophyta</taxon>
        <taxon>Spermatophyta</taxon>
        <taxon>Magnoliopsida</taxon>
        <taxon>eudicotyledons</taxon>
        <taxon>Gunneridae</taxon>
        <taxon>Pentapetalae</taxon>
        <taxon>rosids</taxon>
        <taxon>Vitales</taxon>
        <taxon>Vitaceae</taxon>
        <taxon>Viteae</taxon>
        <taxon>Vitis</taxon>
    </lineage>
</organism>
<evidence type="ECO:0000313" key="2">
    <source>
        <dbReference type="Proteomes" id="UP000009183"/>
    </source>
</evidence>
<dbReference type="EMBL" id="FN596751">
    <property type="protein sequence ID" value="CCB62247.1"/>
    <property type="molecule type" value="Genomic_DNA"/>
</dbReference>
<accession>F6I5M9</accession>
<name>F6I5M9_VITVI</name>
<dbReference type="HOGENOM" id="CLU_3128154_0_0_1"/>
<dbReference type="AlphaFoldDB" id="F6I5M9"/>